<comment type="caution">
    <text evidence="1">The sequence shown here is derived from an EMBL/GenBank/DDBJ whole genome shotgun (WGS) entry which is preliminary data.</text>
</comment>
<reference evidence="1 2" key="1">
    <citation type="submission" date="2024-01" db="EMBL/GenBank/DDBJ databases">
        <title>Genome assemblies of Stephania.</title>
        <authorList>
            <person name="Yang L."/>
        </authorList>
    </citation>
    <scope>NUCLEOTIDE SEQUENCE [LARGE SCALE GENOMIC DNA]</scope>
    <source>
        <strain evidence="1">YNDBR</strain>
        <tissue evidence="1">Leaf</tissue>
    </source>
</reference>
<dbReference type="Proteomes" id="UP001420932">
    <property type="component" value="Unassembled WGS sequence"/>
</dbReference>
<keyword evidence="2" id="KW-1185">Reference proteome</keyword>
<sequence>MYSCNVKNILLDFTAENTSNDVITAVISLSTVFGDSLYWEDWIALKNPRSKTFNSGEFAG</sequence>
<organism evidence="1 2">
    <name type="scientific">Stephania yunnanensis</name>
    <dbReference type="NCBI Taxonomy" id="152371"/>
    <lineage>
        <taxon>Eukaryota</taxon>
        <taxon>Viridiplantae</taxon>
        <taxon>Streptophyta</taxon>
        <taxon>Embryophyta</taxon>
        <taxon>Tracheophyta</taxon>
        <taxon>Spermatophyta</taxon>
        <taxon>Magnoliopsida</taxon>
        <taxon>Ranunculales</taxon>
        <taxon>Menispermaceae</taxon>
        <taxon>Menispermoideae</taxon>
        <taxon>Cissampelideae</taxon>
        <taxon>Stephania</taxon>
    </lineage>
</organism>
<dbReference type="AlphaFoldDB" id="A0AAP0KHF8"/>
<name>A0AAP0KHF8_9MAGN</name>
<evidence type="ECO:0000313" key="2">
    <source>
        <dbReference type="Proteomes" id="UP001420932"/>
    </source>
</evidence>
<evidence type="ECO:0000313" key="1">
    <source>
        <dbReference type="EMBL" id="KAK9151290.1"/>
    </source>
</evidence>
<accession>A0AAP0KHF8</accession>
<proteinExistence type="predicted"/>
<gene>
    <name evidence="1" type="ORF">Syun_009599</name>
</gene>
<protein>
    <submittedName>
        <fullName evidence="1">Uncharacterized protein</fullName>
    </submittedName>
</protein>
<dbReference type="EMBL" id="JBBNAF010000004">
    <property type="protein sequence ID" value="KAK9151290.1"/>
    <property type="molecule type" value="Genomic_DNA"/>
</dbReference>